<feature type="transmembrane region" description="Helical" evidence="2">
    <location>
        <begin position="68"/>
        <end position="85"/>
    </location>
</feature>
<feature type="transmembrane region" description="Helical" evidence="2">
    <location>
        <begin position="518"/>
        <end position="540"/>
    </location>
</feature>
<feature type="transmembrane region" description="Helical" evidence="2">
    <location>
        <begin position="1109"/>
        <end position="1135"/>
    </location>
</feature>
<keyword evidence="4" id="KW-1185">Reference proteome</keyword>
<evidence type="ECO:0000313" key="3">
    <source>
        <dbReference type="EMBL" id="CRK34932.1"/>
    </source>
</evidence>
<dbReference type="EMBL" id="CVQH01023305">
    <property type="protein sequence ID" value="CRK34932.1"/>
    <property type="molecule type" value="Genomic_DNA"/>
</dbReference>
<keyword evidence="2" id="KW-0472">Membrane</keyword>
<feature type="region of interest" description="Disordered" evidence="1">
    <location>
        <begin position="17"/>
        <end position="38"/>
    </location>
</feature>
<feature type="transmembrane region" description="Helical" evidence="2">
    <location>
        <begin position="754"/>
        <end position="777"/>
    </location>
</feature>
<name>A0A0G4MLB4_VERLO</name>
<dbReference type="AlphaFoldDB" id="A0A0G4MLB4"/>
<feature type="transmembrane region" description="Helical" evidence="2">
    <location>
        <begin position="686"/>
        <end position="708"/>
    </location>
</feature>
<dbReference type="STRING" id="100787.A0A0G4MLB4"/>
<keyword evidence="2" id="KW-0812">Transmembrane</keyword>
<feature type="compositionally biased region" description="Polar residues" evidence="1">
    <location>
        <begin position="17"/>
        <end position="29"/>
    </location>
</feature>
<dbReference type="PANTHER" id="PTHR37544:SF3">
    <property type="entry name" value="SPRAY"/>
    <property type="match status" value="1"/>
</dbReference>
<gene>
    <name evidence="3" type="ORF">BN1708_006567</name>
</gene>
<evidence type="ECO:0000256" key="2">
    <source>
        <dbReference type="SAM" id="Phobius"/>
    </source>
</evidence>
<sequence length="1236" mass="137482">MFWTSKRPVVALTEVSSYDNGSRNTSPAEKTTHSQDARSRKSSFLWTLRKTDSECSLEGEHKHGWKPVTLSAPVLVLVAIIEILAQQSQREGGLALSPSADDLPTYVTFGYLFLPTIIAAWFEMSKDEGATAKNSILLAYPYDFVGTVPIKAARRRHWPTFLAGTVMVIIFWLITPLQSAIMGTGIVSVKRDMAFSTNTQFEPIVEHEYLLDQSVLNEGYAITWLNQPLPPFTAPDYTVLPFYPSRNISLTNAANWTGITTKYSTALNCWPAQAAQQGPASRRTFYFDNGRGCNVSDIVPHPSSGGATPFKMLYFGYQGSPYADYALGTPTCSSNSTHQFLATWSTFQNFNKSIDDIHLEAIFCETNYHKQKVQVTITTDQLAPVSQSIIPLESPQPLSATEFNVSSFEYLLGAGVSAVELFVQREHPFGRVLEQLPKIKDLGLTWPMSPMVGFAVGSQKVTNMNELNNQTGLAEAYNSTHQLMFSLALRRLLLNATTSSISDGTVIFDLHGVIVSRLFSAVVEGLLCLVAVLTLLLCWTSSIAPCNLTRDPASLGDLIRICRNSLPLLEQFAGKDCLTEDDMTATFPQQRFRLVCGCRTRSGEMKIKILDDTGDRDASVIILGQEDALSLTRGHYSPVRPYVMRRDFGLMFILVMITAIVGLAVLKSKEKADGGLAQPDASFEVLKILLNYLPTVFATLLEPMWVLLNRLMCMIQPFKDLWSGSRPAKGSINARYTSVPPQLVFWRALGARHFLLATVCFVALMSNLLAVGLSGIFNQLPVKTFQPRSFEQTLLPRLINKTMYSLDVPWNTRAISYEEPFYVAMNNLSQGTPLPPWHNHEYFFQPFTIDAKKDETKVETYKARTRGLGVVPTCRSGGSFTSKGDGPVLQNVNSLKDMLAFDCPETYQPGALDTNKEMYTLPSGRSSAEVVDTVTQNFTLEGCDVTFILGWSRSSEVEAGDGRMETSFAMCRPVFTTAMFDLTVDTEGYVLEADRVSEHEEDLGYPDSIKHVESMIIVLNHLLRDNQMHWHNDTVSRDWFNYLIKIQPGFEDLLDPQTPVPNPDDLIPTIESLYRQLYALLLGLNDNIFERSEKPAIIEGTRQQTEVRIFIPLAAFIISIAVLSLNILTAVVLYTHGVKFFLPRMPTTVGSVLAYVAPSRAVSEYHDGGVALNKSTTFSFGRYIGVDGRAHVGIEIDPFVVPVKLSSLRKGETQPSSLLRRTFTRKSTSESGDTWL</sequence>
<evidence type="ECO:0000256" key="1">
    <source>
        <dbReference type="SAM" id="MobiDB-lite"/>
    </source>
</evidence>
<reference evidence="3 4" key="1">
    <citation type="submission" date="2015-05" db="EMBL/GenBank/DDBJ databases">
        <authorList>
            <person name="Wang D.B."/>
            <person name="Wang M."/>
        </authorList>
    </citation>
    <scope>NUCLEOTIDE SEQUENCE [LARGE SCALE GENOMIC DNA]</scope>
    <source>
        <strain evidence="3">VL1</strain>
    </source>
</reference>
<proteinExistence type="predicted"/>
<protein>
    <submittedName>
        <fullName evidence="3">Uncharacterized protein</fullName>
    </submittedName>
</protein>
<dbReference type="Pfam" id="PF11915">
    <property type="entry name" value="DUF3433"/>
    <property type="match status" value="2"/>
</dbReference>
<accession>A0A0G4MLB4</accession>
<feature type="transmembrane region" description="Helical" evidence="2">
    <location>
        <begin position="105"/>
        <end position="124"/>
    </location>
</feature>
<evidence type="ECO:0000313" key="4">
    <source>
        <dbReference type="Proteomes" id="UP000044602"/>
    </source>
</evidence>
<dbReference type="Proteomes" id="UP000044602">
    <property type="component" value="Unassembled WGS sequence"/>
</dbReference>
<keyword evidence="2" id="KW-1133">Transmembrane helix</keyword>
<feature type="transmembrane region" description="Helical" evidence="2">
    <location>
        <begin position="161"/>
        <end position="181"/>
    </location>
</feature>
<organism evidence="3 4">
    <name type="scientific">Verticillium longisporum</name>
    <name type="common">Verticillium dahliae var. longisporum</name>
    <dbReference type="NCBI Taxonomy" id="100787"/>
    <lineage>
        <taxon>Eukaryota</taxon>
        <taxon>Fungi</taxon>
        <taxon>Dikarya</taxon>
        <taxon>Ascomycota</taxon>
        <taxon>Pezizomycotina</taxon>
        <taxon>Sordariomycetes</taxon>
        <taxon>Hypocreomycetidae</taxon>
        <taxon>Glomerellales</taxon>
        <taxon>Plectosphaerellaceae</taxon>
        <taxon>Verticillium</taxon>
    </lineage>
</organism>
<dbReference type="InterPro" id="IPR021840">
    <property type="entry name" value="DUF3433"/>
</dbReference>
<dbReference type="PANTHER" id="PTHR37544">
    <property type="entry name" value="SPRAY-RELATED"/>
    <property type="match status" value="1"/>
</dbReference>
<feature type="transmembrane region" description="Helical" evidence="2">
    <location>
        <begin position="648"/>
        <end position="666"/>
    </location>
</feature>